<protein>
    <submittedName>
        <fullName evidence="1">Uncharacterized protein</fullName>
    </submittedName>
</protein>
<proteinExistence type="predicted"/>
<feature type="non-terminal residue" evidence="1">
    <location>
        <position position="1"/>
    </location>
</feature>
<sequence>DPLRWDVWDAPEMSEPNDFTDYFGSEIFDMLLEIKDEINPTNVTEYFPAAINLLKANVTFKAVKERSLTPEEVLKQVADELRALQ</sequence>
<reference evidence="1" key="1">
    <citation type="journal article" date="2014" name="Front. Microbiol.">
        <title>High frequency of phylogenetically diverse reductive dehalogenase-homologous genes in deep subseafloor sedimentary metagenomes.</title>
        <authorList>
            <person name="Kawai M."/>
            <person name="Futagami T."/>
            <person name="Toyoda A."/>
            <person name="Takaki Y."/>
            <person name="Nishi S."/>
            <person name="Hori S."/>
            <person name="Arai W."/>
            <person name="Tsubouchi T."/>
            <person name="Morono Y."/>
            <person name="Uchiyama I."/>
            <person name="Ito T."/>
            <person name="Fujiyama A."/>
            <person name="Inagaki F."/>
            <person name="Takami H."/>
        </authorList>
    </citation>
    <scope>NUCLEOTIDE SEQUENCE</scope>
    <source>
        <strain evidence="1">Expedition CK06-06</strain>
    </source>
</reference>
<organism evidence="1">
    <name type="scientific">marine sediment metagenome</name>
    <dbReference type="NCBI Taxonomy" id="412755"/>
    <lineage>
        <taxon>unclassified sequences</taxon>
        <taxon>metagenomes</taxon>
        <taxon>ecological metagenomes</taxon>
    </lineage>
</organism>
<dbReference type="AlphaFoldDB" id="X1LYU4"/>
<dbReference type="EMBL" id="BARV01017517">
    <property type="protein sequence ID" value="GAI24273.1"/>
    <property type="molecule type" value="Genomic_DNA"/>
</dbReference>
<evidence type="ECO:0000313" key="1">
    <source>
        <dbReference type="EMBL" id="GAI24273.1"/>
    </source>
</evidence>
<gene>
    <name evidence="1" type="ORF">S06H3_29840</name>
</gene>
<accession>X1LYU4</accession>
<comment type="caution">
    <text evidence="1">The sequence shown here is derived from an EMBL/GenBank/DDBJ whole genome shotgun (WGS) entry which is preliminary data.</text>
</comment>
<name>X1LYU4_9ZZZZ</name>